<name>A0A218W0B9_PUNGR</name>
<evidence type="ECO:0000256" key="2">
    <source>
        <dbReference type="ARBA" id="ARBA00023033"/>
    </source>
</evidence>
<keyword evidence="2" id="KW-0503">Monooxygenase</keyword>
<comment type="caution">
    <text evidence="4">The sequence shown here is derived from an EMBL/GenBank/DDBJ whole genome shotgun (WGS) entry which is preliminary data.</text>
</comment>
<organism evidence="4 5">
    <name type="scientific">Punica granatum</name>
    <name type="common">Pomegranate</name>
    <dbReference type="NCBI Taxonomy" id="22663"/>
    <lineage>
        <taxon>Eukaryota</taxon>
        <taxon>Viridiplantae</taxon>
        <taxon>Streptophyta</taxon>
        <taxon>Embryophyta</taxon>
        <taxon>Tracheophyta</taxon>
        <taxon>Spermatophyta</taxon>
        <taxon>Magnoliopsida</taxon>
        <taxon>eudicotyledons</taxon>
        <taxon>Gunneridae</taxon>
        <taxon>Pentapetalae</taxon>
        <taxon>rosids</taxon>
        <taxon>malvids</taxon>
        <taxon>Myrtales</taxon>
        <taxon>Lythraceae</taxon>
        <taxon>Punica</taxon>
    </lineage>
</organism>
<reference evidence="5" key="1">
    <citation type="journal article" date="2017" name="Plant J.">
        <title>The pomegranate (Punica granatum L.) genome and the genomics of punicalagin biosynthesis.</title>
        <authorList>
            <person name="Qin G."/>
            <person name="Xu C."/>
            <person name="Ming R."/>
            <person name="Tang H."/>
            <person name="Guyot R."/>
            <person name="Kramer E.M."/>
            <person name="Hu Y."/>
            <person name="Yi X."/>
            <person name="Qi Y."/>
            <person name="Xu X."/>
            <person name="Gao Z."/>
            <person name="Pan H."/>
            <person name="Jian J."/>
            <person name="Tian Y."/>
            <person name="Yue Z."/>
            <person name="Xu Y."/>
        </authorList>
    </citation>
    <scope>NUCLEOTIDE SEQUENCE [LARGE SCALE GENOMIC DNA]</scope>
    <source>
        <strain evidence="5">cv. Dabenzi</strain>
    </source>
</reference>
<keyword evidence="1" id="KW-0560">Oxidoreductase</keyword>
<accession>A0A218W0B9</accession>
<evidence type="ECO:0000313" key="4">
    <source>
        <dbReference type="EMBL" id="OWM65711.1"/>
    </source>
</evidence>
<dbReference type="InterPro" id="IPR036188">
    <property type="entry name" value="FAD/NAD-bd_sf"/>
</dbReference>
<dbReference type="PANTHER" id="PTHR45934:SF7">
    <property type="entry name" value="FAD_NAD(P)-BINDING OXIDOREDUCTASE FAMILY PROTEIN"/>
    <property type="match status" value="1"/>
</dbReference>
<dbReference type="EMBL" id="MTKT01005556">
    <property type="protein sequence ID" value="OWM65711.1"/>
    <property type="molecule type" value="Genomic_DNA"/>
</dbReference>
<gene>
    <name evidence="4" type="ORF">CDL15_Pgr015135</name>
</gene>
<feature type="region of interest" description="Disordered" evidence="3">
    <location>
        <begin position="71"/>
        <end position="93"/>
    </location>
</feature>
<evidence type="ECO:0008006" key="6">
    <source>
        <dbReference type="Google" id="ProtNLM"/>
    </source>
</evidence>
<protein>
    <recommendedName>
        <fullName evidence="6">FAD-binding domain-containing protein</fullName>
    </recommendedName>
</protein>
<evidence type="ECO:0000313" key="5">
    <source>
        <dbReference type="Proteomes" id="UP000197138"/>
    </source>
</evidence>
<sequence>MNFLSTSSSSSNSFGCGLSGTARMTDPCNDDVKESQGIVHSRLDNHDLWMQYIGEALHKLMGVSIPPDLARGKQHCTDRSQGTGHEEDDDGDDDGDYVGCHVISIKLNPFTCRPLLLQDGSILKPQVVIGCDGVNLIVANAVGLNPTRISSMYVIRGLASYENGHGIENEFVVLGKDGLQLGRIPINEKQVFWFVTRKWKSQEDQMLIKQSLLKCLNGFQAQETNFRRGTMVVAGDAMHAMGPFLAQAGSAALEDAVVLSRCFLLADMQYRGHNKVMLGY</sequence>
<evidence type="ECO:0000256" key="3">
    <source>
        <dbReference type="SAM" id="MobiDB-lite"/>
    </source>
</evidence>
<evidence type="ECO:0000256" key="1">
    <source>
        <dbReference type="ARBA" id="ARBA00023002"/>
    </source>
</evidence>
<dbReference type="PANTHER" id="PTHR45934">
    <property type="entry name" value="FAD/NAD(P)-BINDING OXIDOREDUCTASE FAMILY PROTEIN"/>
    <property type="match status" value="1"/>
</dbReference>
<dbReference type="InterPro" id="IPR044560">
    <property type="entry name" value="MOase"/>
</dbReference>
<dbReference type="AlphaFoldDB" id="A0A218W0B9"/>
<dbReference type="Proteomes" id="UP000197138">
    <property type="component" value="Unassembled WGS sequence"/>
</dbReference>
<dbReference type="GO" id="GO:0004497">
    <property type="term" value="F:monooxygenase activity"/>
    <property type="evidence" value="ECO:0007669"/>
    <property type="project" value="UniProtKB-KW"/>
</dbReference>
<dbReference type="Gene3D" id="3.50.50.60">
    <property type="entry name" value="FAD/NAD(P)-binding domain"/>
    <property type="match status" value="1"/>
</dbReference>
<proteinExistence type="predicted"/>
<dbReference type="SUPFAM" id="SSF51905">
    <property type="entry name" value="FAD/NAD(P)-binding domain"/>
    <property type="match status" value="1"/>
</dbReference>